<reference evidence="4 5" key="1">
    <citation type="journal article" date="2012" name="BMC Genomics">
        <title>Comparative genomic analysis and phylogenetic position of Theileria equi.</title>
        <authorList>
            <person name="Kappmeyer L.S."/>
            <person name="Thiagarajan M."/>
            <person name="Herndon D.R."/>
            <person name="Ramsay J.D."/>
            <person name="Caler E."/>
            <person name="Djikeng A."/>
            <person name="Gillespie J.J."/>
            <person name="Lau A.O."/>
            <person name="Roalson E.H."/>
            <person name="Silva J.C."/>
            <person name="Silva M.G."/>
            <person name="Suarez C.E."/>
            <person name="Ueti M.W."/>
            <person name="Nene V.M."/>
            <person name="Mealey R.H."/>
            <person name="Knowles D.P."/>
            <person name="Brayton K.A."/>
        </authorList>
    </citation>
    <scope>NUCLEOTIDE SEQUENCE [LARGE SCALE GENOMIC DNA]</scope>
    <source>
        <strain evidence="4 5">WA</strain>
    </source>
</reference>
<dbReference type="RefSeq" id="XP_004831318.1">
    <property type="nucleotide sequence ID" value="XM_004831261.1"/>
</dbReference>
<dbReference type="KEGG" id="beq:BEWA_010690"/>
<evidence type="ECO:0000256" key="2">
    <source>
        <dbReference type="SAM" id="MobiDB-lite"/>
    </source>
</evidence>
<dbReference type="AlphaFoldDB" id="L0B1A6"/>
<evidence type="ECO:0000313" key="5">
    <source>
        <dbReference type="Proteomes" id="UP000031512"/>
    </source>
</evidence>
<gene>
    <name evidence="4" type="ORF">BEWA_010690</name>
</gene>
<feature type="compositionally biased region" description="Basic residues" evidence="2">
    <location>
        <begin position="330"/>
        <end position="344"/>
    </location>
</feature>
<dbReference type="eggNOG" id="KOG2433">
    <property type="taxonomic scope" value="Eukaryota"/>
</dbReference>
<dbReference type="VEuPathDB" id="PiroplasmaDB:BEWA_010690"/>
<dbReference type="OrthoDB" id="417506at2759"/>
<feature type="region of interest" description="Disordered" evidence="2">
    <location>
        <begin position="325"/>
        <end position="363"/>
    </location>
</feature>
<evidence type="ECO:0000259" key="3">
    <source>
        <dbReference type="Pfam" id="PF07910"/>
    </source>
</evidence>
<evidence type="ECO:0000313" key="4">
    <source>
        <dbReference type="EMBL" id="AFZ81652.1"/>
    </source>
</evidence>
<evidence type="ECO:0000256" key="1">
    <source>
        <dbReference type="ARBA" id="ARBA00022801"/>
    </source>
</evidence>
<dbReference type="EMBL" id="CP001670">
    <property type="protein sequence ID" value="AFZ81652.1"/>
    <property type="molecule type" value="Genomic_DNA"/>
</dbReference>
<organism evidence="4 5">
    <name type="scientific">Theileria equi strain WA</name>
    <dbReference type="NCBI Taxonomy" id="1537102"/>
    <lineage>
        <taxon>Eukaryota</taxon>
        <taxon>Sar</taxon>
        <taxon>Alveolata</taxon>
        <taxon>Apicomplexa</taxon>
        <taxon>Aconoidasida</taxon>
        <taxon>Piroplasmida</taxon>
        <taxon>Theileriidae</taxon>
        <taxon>Theileria</taxon>
    </lineage>
</organism>
<dbReference type="Pfam" id="PF07910">
    <property type="entry name" value="Peptidase_C78"/>
    <property type="match status" value="1"/>
</dbReference>
<dbReference type="InterPro" id="IPR012462">
    <property type="entry name" value="UFSP1/2_DUB_cat"/>
</dbReference>
<dbReference type="GeneID" id="15804715"/>
<dbReference type="STRING" id="1537102.L0B1A6"/>
<dbReference type="PANTHER" id="PTHR48153:SF2">
    <property type="entry name" value="UFM1-SPECIFIC PROTEASE 2"/>
    <property type="match status" value="1"/>
</dbReference>
<sequence length="699" mass="79100">MSILLSLDIFKNVLLSSSESENSKKTILLYKFRDESTDSPWICSYRVNSSTISAGVDLDISVPCYLSFVGFLVLNHKSDPNVNSIGLKEKISETFYVLTLQKTCDMDSLNEALSVWKVQNNSISYTSEHIANSNIIWIEDDLLEVKRRNLCLVNVTYSLCTNLVNRISFDSNITGLKKIVDLPKEISDSILTTLITRISSYIHPQDNENALKIIVSECKSAVNSGGYDFCFDKNLKHVAILDSVNEKSDFYLKILLQSIVPVDLLLAYDMNSIECLRSIITSLQIHFSKLCTIFEKNPQNIYCYISKSKQDIVNSNLIEDKEIKPPATLQKKHSGPKGKIKKQSNSKQKQATSSSKNDQTTTAKKDEDKLESFDFIKKCNFSDTDVNIKFDTCGKIDLMPCLEEADIDEPFDLNVSFVFKSIVIGGSAKGYVKLPFGGYILPLFNLMSNNDLFVNNLFDTSNQSLKLKLFLNPSNFVDKRILISPHKHYHQFPPWMSSKTSRLYITDGDYQYYHYTQCNVNDVGWGCCYRSIQLVCSWYLLQGYTIKKVPNHQLIQKVLQENDISHKDIVIGSSKWIGTVESGYFINWYLNYNCKTLHVPRASDLRNFNGLMSDHFTKEGTPIIVGAGSYAYVILGLCMGPEPADFAYLISDPHYTGDDNIKSIQTKGGIGWKKVDFLSKAADGNFINLCCPQLDNYEV</sequence>
<keyword evidence="1" id="KW-0378">Hydrolase</keyword>
<keyword evidence="5" id="KW-1185">Reference proteome</keyword>
<feature type="compositionally biased region" description="Low complexity" evidence="2">
    <location>
        <begin position="345"/>
        <end position="356"/>
    </location>
</feature>
<proteinExistence type="predicted"/>
<dbReference type="Gene3D" id="3.90.70.130">
    <property type="match status" value="1"/>
</dbReference>
<protein>
    <recommendedName>
        <fullName evidence="3">UFSP1/2/DUB catalytic domain-containing protein</fullName>
    </recommendedName>
</protein>
<name>L0B1A6_THEEQ</name>
<feature type="domain" description="UFSP1/2/DUB catalytic" evidence="3">
    <location>
        <begin position="503"/>
        <end position="690"/>
    </location>
</feature>
<dbReference type="Proteomes" id="UP000031512">
    <property type="component" value="Chromosome 3"/>
</dbReference>
<accession>L0B1A6</accession>
<dbReference type="GO" id="GO:0071567">
    <property type="term" value="F:deUFMylase activity"/>
    <property type="evidence" value="ECO:0007669"/>
    <property type="project" value="TreeGrafter"/>
</dbReference>
<dbReference type="PANTHER" id="PTHR48153">
    <property type="entry name" value="UFM1-SPECIFIC PROTEASE 2"/>
    <property type="match status" value="1"/>
</dbReference>